<keyword evidence="3 7" id="KW-0288">FMN</keyword>
<evidence type="ECO:0000313" key="9">
    <source>
        <dbReference type="EMBL" id="AHI28292.1"/>
    </source>
</evidence>
<dbReference type="CDD" id="cd02809">
    <property type="entry name" value="alpha_hydroxyacid_oxid_FMN"/>
    <property type="match status" value="1"/>
</dbReference>
<dbReference type="AlphaFoldDB" id="W5YGG5"/>
<keyword evidence="10" id="KW-1185">Reference proteome</keyword>
<dbReference type="STRING" id="1420916.AU14_05680"/>
<dbReference type="PROSITE" id="PS51349">
    <property type="entry name" value="FMN_HYDROXY_ACID_DH_2"/>
    <property type="match status" value="1"/>
</dbReference>
<feature type="binding site" evidence="7">
    <location>
        <position position="263"/>
    </location>
    <ligand>
        <name>glyoxylate</name>
        <dbReference type="ChEBI" id="CHEBI:36655"/>
    </ligand>
</feature>
<evidence type="ECO:0000256" key="5">
    <source>
        <dbReference type="ARBA" id="ARBA00024042"/>
    </source>
</evidence>
<feature type="active site" description="Proton acceptor" evidence="6">
    <location>
        <position position="263"/>
    </location>
</feature>
<evidence type="ECO:0000256" key="7">
    <source>
        <dbReference type="PIRSR" id="PIRSR000138-2"/>
    </source>
</evidence>
<dbReference type="HOGENOM" id="CLU_020639_0_0_6"/>
<feature type="binding site" evidence="7">
    <location>
        <position position="239"/>
    </location>
    <ligand>
        <name>FMN</name>
        <dbReference type="ChEBI" id="CHEBI:58210"/>
    </ligand>
</feature>
<evidence type="ECO:0000256" key="2">
    <source>
        <dbReference type="ARBA" id="ARBA00022630"/>
    </source>
</evidence>
<dbReference type="GO" id="GO:0016614">
    <property type="term" value="F:oxidoreductase activity, acting on CH-OH group of donors"/>
    <property type="evidence" value="ECO:0007669"/>
    <property type="project" value="UniProtKB-ARBA"/>
</dbReference>
<proteinExistence type="inferred from homology"/>
<keyword evidence="4" id="KW-0560">Oxidoreductase</keyword>
<comment type="similarity">
    <text evidence="5">Belongs to the FMN-dependent alpha-hydroxy acid dehydrogenase family.</text>
</comment>
<protein>
    <submittedName>
        <fullName evidence="9">2-hydroxy-acid oxidase</fullName>
    </submittedName>
</protein>
<dbReference type="SUPFAM" id="SSF51395">
    <property type="entry name" value="FMN-linked oxidoreductases"/>
    <property type="match status" value="1"/>
</dbReference>
<dbReference type="InterPro" id="IPR013785">
    <property type="entry name" value="Aldolase_TIM"/>
</dbReference>
<keyword evidence="2 7" id="KW-0285">Flavoprotein</keyword>
<evidence type="ECO:0000256" key="3">
    <source>
        <dbReference type="ARBA" id="ARBA00022643"/>
    </source>
</evidence>
<feature type="binding site" evidence="7">
    <location>
        <begin position="89"/>
        <end position="91"/>
    </location>
    <ligand>
        <name>FMN</name>
        <dbReference type="ChEBI" id="CHEBI:58210"/>
    </ligand>
</feature>
<gene>
    <name evidence="9" type="ORF">AU14_05680</name>
</gene>
<evidence type="ECO:0000256" key="4">
    <source>
        <dbReference type="ARBA" id="ARBA00023002"/>
    </source>
</evidence>
<dbReference type="PIRSF" id="PIRSF000138">
    <property type="entry name" value="Al-hdrx_acd_dh"/>
    <property type="match status" value="1"/>
</dbReference>
<feature type="domain" description="FMN hydroxy acid dehydrogenase" evidence="8">
    <location>
        <begin position="10"/>
        <end position="368"/>
    </location>
</feature>
<dbReference type="PANTHER" id="PTHR10578">
    <property type="entry name" value="S -2-HYDROXY-ACID OXIDASE-RELATED"/>
    <property type="match status" value="1"/>
</dbReference>
<dbReference type="InterPro" id="IPR000262">
    <property type="entry name" value="FMN-dep_DH"/>
</dbReference>
<feature type="binding site" evidence="7">
    <location>
        <position position="118"/>
    </location>
    <ligand>
        <name>FMN</name>
        <dbReference type="ChEBI" id="CHEBI:58210"/>
    </ligand>
</feature>
<feature type="binding site" evidence="7">
    <location>
        <position position="266"/>
    </location>
    <ligand>
        <name>glyoxylate</name>
        <dbReference type="ChEBI" id="CHEBI:36655"/>
    </ligand>
</feature>
<feature type="binding site" evidence="7">
    <location>
        <position position="261"/>
    </location>
    <ligand>
        <name>FMN</name>
        <dbReference type="ChEBI" id="CHEBI:58210"/>
    </ligand>
</feature>
<dbReference type="RefSeq" id="WP_041339548.1">
    <property type="nucleotide sequence ID" value="NZ_CP007151.1"/>
</dbReference>
<sequence>MATIREPLERIPASLVSVSDYERLASEFLEPATLAYIAGGSGNEQSLRANIEDIARLSIRNRLLVDCAQGHTRVSLMGQGIAHPVLLAPVGHQGLVHRDGEVAVAQGAAATDTALIASTQATRRLEDIAAATDSPKWFQLYFQPRKENTLALVQRAEAAGYTALVVTLDTPVQSLSRRAQRAGFRLPAHCQPANLADFSVQDQPTTGAAGVFQGLMATAPGWQDLTWLLGQTRLPVIVKGVLDTDDAEQCQRMGIAGLILSNHGGRALDGVPSALSVLPAVRARLGAAYPLLIDGGIRSGYDVFKALACGANAVLVGRPQVYALAVAGALGVAHMLKLFRDELELCMALAGTPTVADISARCLAQDVHFTNPGYG</sequence>
<feature type="binding site" evidence="7">
    <location>
        <position position="36"/>
    </location>
    <ligand>
        <name>glyoxylate</name>
        <dbReference type="ChEBI" id="CHEBI:36655"/>
    </ligand>
</feature>
<evidence type="ECO:0000259" key="8">
    <source>
        <dbReference type="PROSITE" id="PS51349"/>
    </source>
</evidence>
<feature type="binding site" evidence="7">
    <location>
        <position position="141"/>
    </location>
    <ligand>
        <name>glyoxylate</name>
        <dbReference type="ChEBI" id="CHEBI:36655"/>
    </ligand>
</feature>
<dbReference type="OrthoDB" id="9770452at2"/>
<dbReference type="GO" id="GO:0010181">
    <property type="term" value="F:FMN binding"/>
    <property type="evidence" value="ECO:0007669"/>
    <property type="project" value="InterPro"/>
</dbReference>
<feature type="binding site" evidence="7">
    <location>
        <begin position="294"/>
        <end position="298"/>
    </location>
    <ligand>
        <name>FMN</name>
        <dbReference type="ChEBI" id="CHEBI:58210"/>
    </ligand>
</feature>
<dbReference type="Pfam" id="PF01070">
    <property type="entry name" value="FMN_dh"/>
    <property type="match status" value="1"/>
</dbReference>
<organism evidence="9 10">
    <name type="scientific">Marinobacter similis</name>
    <dbReference type="NCBI Taxonomy" id="1420916"/>
    <lineage>
        <taxon>Bacteria</taxon>
        <taxon>Pseudomonadati</taxon>
        <taxon>Pseudomonadota</taxon>
        <taxon>Gammaproteobacteria</taxon>
        <taxon>Pseudomonadales</taxon>
        <taxon>Marinobacteraceae</taxon>
        <taxon>Marinobacter</taxon>
    </lineage>
</organism>
<reference evidence="9 10" key="1">
    <citation type="journal article" date="2014" name="Genome Announc.">
        <title>Draft Genome Sequences of Marinobacter similis A3d10T and Marinobacter salarius R9SW1T.</title>
        <authorList>
            <person name="Ivanova E.P."/>
            <person name="Ng H.J."/>
            <person name="Webb H.K."/>
            <person name="Feng G."/>
            <person name="Oshima K."/>
            <person name="Hattori M."/>
            <person name="Ohkuma M."/>
            <person name="Sergeev A.F."/>
            <person name="Mikhailov V.V."/>
            <person name="Crawford R.J."/>
            <person name="Sawabe T."/>
        </authorList>
    </citation>
    <scope>NUCLEOTIDE SEQUENCE [LARGE SCALE GENOMIC DNA]</scope>
    <source>
        <strain evidence="9 10">A3d10</strain>
    </source>
</reference>
<comment type="cofactor">
    <cofactor evidence="1">
        <name>FMN</name>
        <dbReference type="ChEBI" id="CHEBI:58210"/>
    </cofactor>
</comment>
<feature type="binding site" evidence="7">
    <location>
        <position position="167"/>
    </location>
    <ligand>
        <name>glyoxylate</name>
        <dbReference type="ChEBI" id="CHEBI:36655"/>
    </ligand>
</feature>
<evidence type="ECO:0000256" key="6">
    <source>
        <dbReference type="PIRSR" id="PIRSR000138-1"/>
    </source>
</evidence>
<dbReference type="Proteomes" id="UP000061489">
    <property type="component" value="Chromosome"/>
</dbReference>
<name>W5YGG5_9GAMM</name>
<dbReference type="EMBL" id="CP007151">
    <property type="protein sequence ID" value="AHI28292.1"/>
    <property type="molecule type" value="Genomic_DNA"/>
</dbReference>
<dbReference type="InterPro" id="IPR037396">
    <property type="entry name" value="FMN_HAD"/>
</dbReference>
<accession>W5YGG5</accession>
<feature type="binding site" evidence="7">
    <location>
        <position position="139"/>
    </location>
    <ligand>
        <name>FMN</name>
        <dbReference type="ChEBI" id="CHEBI:58210"/>
    </ligand>
</feature>
<dbReference type="Gene3D" id="3.20.20.70">
    <property type="entry name" value="Aldolase class I"/>
    <property type="match status" value="1"/>
</dbReference>
<feature type="binding site" evidence="7">
    <location>
        <begin position="317"/>
        <end position="318"/>
    </location>
    <ligand>
        <name>FMN</name>
        <dbReference type="ChEBI" id="CHEBI:58210"/>
    </ligand>
</feature>
<dbReference type="PANTHER" id="PTHR10578:SF107">
    <property type="entry name" value="2-HYDROXYACID OXIDASE 1"/>
    <property type="match status" value="1"/>
</dbReference>
<dbReference type="InterPro" id="IPR012133">
    <property type="entry name" value="Alpha-hydoxy_acid_DH_FMN"/>
</dbReference>
<dbReference type="FunFam" id="3.20.20.70:FF:000029">
    <property type="entry name" value="L-lactate dehydrogenase"/>
    <property type="match status" value="1"/>
</dbReference>
<dbReference type="KEGG" id="msx:AU14_05680"/>
<evidence type="ECO:0000256" key="1">
    <source>
        <dbReference type="ARBA" id="ARBA00001917"/>
    </source>
</evidence>
<evidence type="ECO:0000313" key="10">
    <source>
        <dbReference type="Proteomes" id="UP000061489"/>
    </source>
</evidence>